<keyword evidence="4" id="KW-1185">Reference proteome</keyword>
<evidence type="ECO:0000256" key="1">
    <source>
        <dbReference type="SAM" id="SignalP"/>
    </source>
</evidence>
<feature type="signal peptide" evidence="1">
    <location>
        <begin position="1"/>
        <end position="25"/>
    </location>
</feature>
<dbReference type="RefSeq" id="WP_339585403.1">
    <property type="nucleotide sequence ID" value="NZ_JBBHJZ010000001.1"/>
</dbReference>
<dbReference type="InterPro" id="IPR046232">
    <property type="entry name" value="DUF6265"/>
</dbReference>
<dbReference type="Proteomes" id="UP001361239">
    <property type="component" value="Unassembled WGS sequence"/>
</dbReference>
<dbReference type="EMBL" id="JBBHJZ010000001">
    <property type="protein sequence ID" value="MEJ5975454.1"/>
    <property type="molecule type" value="Genomic_DNA"/>
</dbReference>
<proteinExistence type="predicted"/>
<organism evidence="3 4">
    <name type="scientific">Novosphingobium anseongense</name>
    <dbReference type="NCBI Taxonomy" id="3133436"/>
    <lineage>
        <taxon>Bacteria</taxon>
        <taxon>Pseudomonadati</taxon>
        <taxon>Pseudomonadota</taxon>
        <taxon>Alphaproteobacteria</taxon>
        <taxon>Sphingomonadales</taxon>
        <taxon>Sphingomonadaceae</taxon>
        <taxon>Novosphingobium</taxon>
    </lineage>
</organism>
<dbReference type="Pfam" id="PF19780">
    <property type="entry name" value="DUF6265"/>
    <property type="match status" value="1"/>
</dbReference>
<sequence length="164" mass="18338">MSERARYPAICVLSLVAMATVPASAVEEPMAALPGWMAGCWQQARGEDWTEECWTIPRAGQMMGSSRSGRGEQVKTWEFMRILRDAPNGDAPVVRMAFQAAPQGRDWTLFAWSPSSEPGVTFTSAAHDYPQRIRYWREGRLLKAEISKLDGSHAQGWTYTPMTP</sequence>
<keyword evidence="1" id="KW-0732">Signal</keyword>
<feature type="chain" id="PRO_5047260423" evidence="1">
    <location>
        <begin position="26"/>
        <end position="164"/>
    </location>
</feature>
<protein>
    <submittedName>
        <fullName evidence="3">DUF6265 family protein</fullName>
    </submittedName>
</protein>
<evidence type="ECO:0000313" key="3">
    <source>
        <dbReference type="EMBL" id="MEJ5975454.1"/>
    </source>
</evidence>
<name>A0ABU8RRM6_9SPHN</name>
<comment type="caution">
    <text evidence="3">The sequence shown here is derived from an EMBL/GenBank/DDBJ whole genome shotgun (WGS) entry which is preliminary data.</text>
</comment>
<reference evidence="3 4" key="1">
    <citation type="submission" date="2024-03" db="EMBL/GenBank/DDBJ databases">
        <authorList>
            <person name="Jo J.-H."/>
        </authorList>
    </citation>
    <scope>NUCLEOTIDE SEQUENCE [LARGE SCALE GENOMIC DNA]</scope>
    <source>
        <strain evidence="3 4">PS1R-30</strain>
    </source>
</reference>
<accession>A0ABU8RRM6</accession>
<evidence type="ECO:0000259" key="2">
    <source>
        <dbReference type="Pfam" id="PF19780"/>
    </source>
</evidence>
<gene>
    <name evidence="3" type="ORF">WG901_02310</name>
</gene>
<evidence type="ECO:0000313" key="4">
    <source>
        <dbReference type="Proteomes" id="UP001361239"/>
    </source>
</evidence>
<feature type="domain" description="DUF6265" evidence="2">
    <location>
        <begin position="36"/>
        <end position="146"/>
    </location>
</feature>